<dbReference type="GO" id="GO:0051156">
    <property type="term" value="P:glucose 6-phosphate metabolic process"/>
    <property type="evidence" value="ECO:0000318"/>
    <property type="project" value="GO_Central"/>
</dbReference>
<dbReference type="GO" id="GO:0097367">
    <property type="term" value="F:carbohydrate derivative binding"/>
    <property type="evidence" value="ECO:0007669"/>
    <property type="project" value="InterPro"/>
</dbReference>
<dbReference type="NCBIfam" id="NF010696">
    <property type="entry name" value="PRK14096.1"/>
    <property type="match status" value="1"/>
</dbReference>
<dbReference type="PANTHER" id="PTHR11469:SF1">
    <property type="entry name" value="GLUCOSE-6-PHOSPHATE ISOMERASE"/>
    <property type="match status" value="1"/>
</dbReference>
<accession>A0A0K9PT97</accession>
<dbReference type="STRING" id="29655.A0A0K9PT97"/>
<dbReference type="InterPro" id="IPR001672">
    <property type="entry name" value="G6P_Isomerase"/>
</dbReference>
<dbReference type="FunFam" id="3.40.50.10490:FF:000021">
    <property type="entry name" value="Glucose-6-phosphate isomerase"/>
    <property type="match status" value="1"/>
</dbReference>
<comment type="similarity">
    <text evidence="2 8">Belongs to the GPI family.</text>
</comment>
<dbReference type="GO" id="GO:0048029">
    <property type="term" value="F:monosaccharide binding"/>
    <property type="evidence" value="ECO:0000318"/>
    <property type="project" value="GO_Central"/>
</dbReference>
<reference evidence="10" key="1">
    <citation type="journal article" date="2016" name="Nature">
        <title>The genome of the seagrass Zostera marina reveals angiosperm adaptation to the sea.</title>
        <authorList>
            <person name="Olsen J.L."/>
            <person name="Rouze P."/>
            <person name="Verhelst B."/>
            <person name="Lin Y.-C."/>
            <person name="Bayer T."/>
            <person name="Collen J."/>
            <person name="Dattolo E."/>
            <person name="De Paoli E."/>
            <person name="Dittami S."/>
            <person name="Maumus F."/>
            <person name="Michel G."/>
            <person name="Kersting A."/>
            <person name="Lauritano C."/>
            <person name="Lohaus R."/>
            <person name="Toepel M."/>
            <person name="Tonon T."/>
            <person name="Vanneste K."/>
            <person name="Amirebrahimi M."/>
            <person name="Brakel J."/>
            <person name="Bostroem C."/>
            <person name="Chovatia M."/>
            <person name="Grimwood J."/>
            <person name="Jenkins J.W."/>
            <person name="Jueterbock A."/>
            <person name="Mraz A."/>
            <person name="Stam W.T."/>
            <person name="Tice H."/>
            <person name="Bornberg-Bauer E."/>
            <person name="Green P.J."/>
            <person name="Pearson G.A."/>
            <person name="Procaccini G."/>
            <person name="Duarte C.M."/>
            <person name="Schmutz J."/>
            <person name="Reusch T.B.H."/>
            <person name="Van de Peer Y."/>
        </authorList>
    </citation>
    <scope>NUCLEOTIDE SEQUENCE [LARGE SCALE GENOMIC DNA]</scope>
    <source>
        <strain evidence="10">cv. Finnish</strain>
    </source>
</reference>
<keyword evidence="10" id="KW-1185">Reference proteome</keyword>
<dbReference type="GO" id="GO:0004347">
    <property type="term" value="F:glucose-6-phosphate isomerase activity"/>
    <property type="evidence" value="ECO:0000318"/>
    <property type="project" value="GO_Central"/>
</dbReference>
<evidence type="ECO:0000313" key="9">
    <source>
        <dbReference type="EMBL" id="KMZ71472.1"/>
    </source>
</evidence>
<dbReference type="HAMAP" id="MF_00473">
    <property type="entry name" value="G6P_isomerase"/>
    <property type="match status" value="1"/>
</dbReference>
<sequence length="611" mass="67428">MTTVPGILSSSVAITIKPYSKSQPTTNFFTRNTLRNIRPVSRIHSLTGISSPLIPMEDGDKRGKSVEKNPEVLWRRYVDWLYQHKDLGLFLDVSRIGFTDEFFERMEPRMQKAFVAMGELEKGAIANPDERRMVGHYWLRNSKLAPNSFLRVQIDDTLDAICNFADKVLSGEIKPPLSPTGRFTQVLSVGIGGSALGPQFVAEALAPDNPPLKIRFVDNTDPAGIDHQIAQLGPELASTLVIVVSKSGGTPETRNGLLEVQKAFREAGLDFSKQGVAITQEDSLLDRTAKIEGWLARFPMFDWVGGRTSEMSAVGLLPAALQAIDVRELLAGASLMDEENRTTEVKNNPAALLALCWYWASDGVGSKDMVVLPYKDSLLLFSRYLQQLVMESIGKEFDLDGNRVNQGLTVYGNKGSTDQHAYIQQLRDGVHNFFVTFIEVLRDRPPGHDWELEPGVTCGDYLFGMLQGTRSALYANDRESITVTVEEVTPRSVGALIALYERAVGFYASLVNINAYHQPGVEAGKKAAGEVLSLQKRVLSILNEASCKEPVEPLTVEEIADRCHAVEEIEMIYKIVAHMAANDRAIITEGSCGSPRSIKVFLGECNVEGYI</sequence>
<dbReference type="CDD" id="cd05015">
    <property type="entry name" value="SIS_PGI_1"/>
    <property type="match status" value="1"/>
</dbReference>
<name>A0A0K9PT97_ZOSMR</name>
<dbReference type="PROSITE" id="PS50152">
    <property type="entry name" value="25A_SYNTH_3"/>
    <property type="match status" value="1"/>
</dbReference>
<evidence type="ECO:0000256" key="2">
    <source>
        <dbReference type="ARBA" id="ARBA00006604"/>
    </source>
</evidence>
<keyword evidence="6 8" id="KW-0413">Isomerase</keyword>
<dbReference type="OrthoDB" id="5831190at2759"/>
<dbReference type="Pfam" id="PF00342">
    <property type="entry name" value="PGI"/>
    <property type="match status" value="2"/>
</dbReference>
<dbReference type="PROSITE" id="PS00174">
    <property type="entry name" value="P_GLUCOSE_ISOMERASE_2"/>
    <property type="match status" value="1"/>
</dbReference>
<proteinExistence type="inferred from homology"/>
<dbReference type="InterPro" id="IPR035482">
    <property type="entry name" value="SIS_PGI_2"/>
</dbReference>
<dbReference type="InterPro" id="IPR046348">
    <property type="entry name" value="SIS_dom_sf"/>
</dbReference>
<evidence type="ECO:0000256" key="3">
    <source>
        <dbReference type="ARBA" id="ARBA00011952"/>
    </source>
</evidence>
<dbReference type="EMBL" id="LFYR01000671">
    <property type="protein sequence ID" value="KMZ71472.1"/>
    <property type="molecule type" value="Genomic_DNA"/>
</dbReference>
<evidence type="ECO:0000256" key="1">
    <source>
        <dbReference type="ARBA" id="ARBA00004926"/>
    </source>
</evidence>
<dbReference type="AlphaFoldDB" id="A0A0K9PT97"/>
<gene>
    <name evidence="9" type="ORF">ZOSMA_17G00270</name>
</gene>
<dbReference type="GO" id="GO:0005829">
    <property type="term" value="C:cytosol"/>
    <property type="evidence" value="ECO:0000318"/>
    <property type="project" value="GO_Central"/>
</dbReference>
<dbReference type="PROSITE" id="PS51463">
    <property type="entry name" value="P_GLUCOSE_ISOMERASE_3"/>
    <property type="match status" value="1"/>
</dbReference>
<dbReference type="CDD" id="cd05016">
    <property type="entry name" value="SIS_PGI_2"/>
    <property type="match status" value="1"/>
</dbReference>
<dbReference type="PRINTS" id="PR00662">
    <property type="entry name" value="G6PISOMERASE"/>
</dbReference>
<dbReference type="InterPro" id="IPR018189">
    <property type="entry name" value="Phosphoglucose_isomerase_CS"/>
</dbReference>
<comment type="caution">
    <text evidence="9">The sequence shown here is derived from an EMBL/GenBank/DDBJ whole genome shotgun (WGS) entry which is preliminary data.</text>
</comment>
<keyword evidence="4 8" id="KW-0312">Gluconeogenesis</keyword>
<keyword evidence="5 8" id="KW-0324">Glycolysis</keyword>
<comment type="pathway">
    <text evidence="1 8">Carbohydrate degradation; glycolysis; D-glyceraldehyde 3-phosphate and glycerone phosphate from D-glucose: step 2/4.</text>
</comment>
<dbReference type="Proteomes" id="UP000036987">
    <property type="component" value="Unassembled WGS sequence"/>
</dbReference>
<evidence type="ECO:0000256" key="8">
    <source>
        <dbReference type="RuleBase" id="RU000612"/>
    </source>
</evidence>
<evidence type="ECO:0000256" key="7">
    <source>
        <dbReference type="ARBA" id="ARBA00029321"/>
    </source>
</evidence>
<dbReference type="InterPro" id="IPR035476">
    <property type="entry name" value="SIS_PGI_1"/>
</dbReference>
<protein>
    <recommendedName>
        <fullName evidence="3 8">Glucose-6-phosphate isomerase</fullName>
        <ecNumber evidence="3 8">5.3.1.9</ecNumber>
    </recommendedName>
</protein>
<evidence type="ECO:0000256" key="6">
    <source>
        <dbReference type="ARBA" id="ARBA00023235"/>
    </source>
</evidence>
<dbReference type="GO" id="GO:0006096">
    <property type="term" value="P:glycolytic process"/>
    <property type="evidence" value="ECO:0000318"/>
    <property type="project" value="GO_Central"/>
</dbReference>
<comment type="catalytic activity">
    <reaction evidence="7 8">
        <text>alpha-D-glucose 6-phosphate = beta-D-fructose 6-phosphate</text>
        <dbReference type="Rhea" id="RHEA:11816"/>
        <dbReference type="ChEBI" id="CHEBI:57634"/>
        <dbReference type="ChEBI" id="CHEBI:58225"/>
        <dbReference type="EC" id="5.3.1.9"/>
    </reaction>
</comment>
<dbReference type="SUPFAM" id="SSF53697">
    <property type="entry name" value="SIS domain"/>
    <property type="match status" value="1"/>
</dbReference>
<dbReference type="Gene3D" id="3.40.50.10490">
    <property type="entry name" value="Glucose-6-phosphate isomerase like protein, domain 1"/>
    <property type="match status" value="3"/>
</dbReference>
<dbReference type="FunFam" id="3.40.50.10490:FF:000023">
    <property type="entry name" value="Glucose-6-phosphate isomerase"/>
    <property type="match status" value="1"/>
</dbReference>
<evidence type="ECO:0000256" key="5">
    <source>
        <dbReference type="ARBA" id="ARBA00023152"/>
    </source>
</evidence>
<dbReference type="UniPathway" id="UPA00109">
    <property type="reaction ID" value="UER00181"/>
</dbReference>
<evidence type="ECO:0000256" key="4">
    <source>
        <dbReference type="ARBA" id="ARBA00022432"/>
    </source>
</evidence>
<organism evidence="9 10">
    <name type="scientific">Zostera marina</name>
    <name type="common">Eelgrass</name>
    <dbReference type="NCBI Taxonomy" id="29655"/>
    <lineage>
        <taxon>Eukaryota</taxon>
        <taxon>Viridiplantae</taxon>
        <taxon>Streptophyta</taxon>
        <taxon>Embryophyta</taxon>
        <taxon>Tracheophyta</taxon>
        <taxon>Spermatophyta</taxon>
        <taxon>Magnoliopsida</taxon>
        <taxon>Liliopsida</taxon>
        <taxon>Zosteraceae</taxon>
        <taxon>Zostera</taxon>
    </lineage>
</organism>
<dbReference type="GO" id="GO:0006094">
    <property type="term" value="P:gluconeogenesis"/>
    <property type="evidence" value="ECO:0000318"/>
    <property type="project" value="GO_Central"/>
</dbReference>
<dbReference type="EC" id="5.3.1.9" evidence="3 8"/>
<dbReference type="PANTHER" id="PTHR11469">
    <property type="entry name" value="GLUCOSE-6-PHOSPHATE ISOMERASE"/>
    <property type="match status" value="1"/>
</dbReference>
<evidence type="ECO:0000313" key="10">
    <source>
        <dbReference type="Proteomes" id="UP000036987"/>
    </source>
</evidence>
<dbReference type="OMA" id="AICNFAD"/>